<dbReference type="InterPro" id="IPR036291">
    <property type="entry name" value="NAD(P)-bd_dom_sf"/>
</dbReference>
<dbReference type="GO" id="GO:0016639">
    <property type="term" value="F:oxidoreductase activity, acting on the CH-NH2 group of donors, NAD or NADP as acceptor"/>
    <property type="evidence" value="ECO:0007669"/>
    <property type="project" value="InterPro"/>
</dbReference>
<dbReference type="Gene3D" id="3.40.50.720">
    <property type="entry name" value="NAD(P)-binding Rossmann-like Domain"/>
    <property type="match status" value="1"/>
</dbReference>
<keyword evidence="5" id="KW-0547">Nucleotide-binding</keyword>
<organism evidence="8 9">
    <name type="scientific">Gemmobacter megaterium</name>
    <dbReference type="NCBI Taxonomy" id="1086013"/>
    <lineage>
        <taxon>Bacteria</taxon>
        <taxon>Pseudomonadati</taxon>
        <taxon>Pseudomonadota</taxon>
        <taxon>Alphaproteobacteria</taxon>
        <taxon>Rhodobacterales</taxon>
        <taxon>Paracoccaceae</taxon>
        <taxon>Gemmobacter</taxon>
    </lineage>
</organism>
<name>A0A1N7N1Y4_9RHOB</name>
<evidence type="ECO:0000256" key="1">
    <source>
        <dbReference type="ARBA" id="ARBA00006382"/>
    </source>
</evidence>
<dbReference type="Pfam" id="PF02812">
    <property type="entry name" value="ELFV_dehydrog_N"/>
    <property type="match status" value="1"/>
</dbReference>
<reference evidence="8 9" key="1">
    <citation type="submission" date="2017-01" db="EMBL/GenBank/DDBJ databases">
        <authorList>
            <person name="Mah S.A."/>
            <person name="Swanson W.J."/>
            <person name="Moy G.W."/>
            <person name="Vacquier V.D."/>
        </authorList>
    </citation>
    <scope>NUCLEOTIDE SEQUENCE [LARGE SCALE GENOMIC DNA]</scope>
    <source>
        <strain evidence="8 9">DSM 26375</strain>
    </source>
</reference>
<dbReference type="SUPFAM" id="SSF51735">
    <property type="entry name" value="NAD(P)-binding Rossmann-fold domains"/>
    <property type="match status" value="1"/>
</dbReference>
<dbReference type="STRING" id="1086013.SAMN05421774_10362"/>
<keyword evidence="2 6" id="KW-0560">Oxidoreductase</keyword>
<dbReference type="RefSeq" id="WP_229740476.1">
    <property type="nucleotide sequence ID" value="NZ_BMEH01000003.1"/>
</dbReference>
<dbReference type="InterPro" id="IPR016211">
    <property type="entry name" value="Glu/Phe/Leu/Val/Trp_DH_bac/arc"/>
</dbReference>
<feature type="binding site" evidence="5">
    <location>
        <begin position="172"/>
        <end position="177"/>
    </location>
    <ligand>
        <name>NAD(+)</name>
        <dbReference type="ChEBI" id="CHEBI:57540"/>
    </ligand>
</feature>
<gene>
    <name evidence="8" type="ORF">SAMN05421774_10362</name>
</gene>
<evidence type="ECO:0000313" key="8">
    <source>
        <dbReference type="EMBL" id="SIS92386.1"/>
    </source>
</evidence>
<dbReference type="Gene3D" id="3.40.50.10860">
    <property type="entry name" value="Leucine Dehydrogenase, chain A, domain 1"/>
    <property type="match status" value="1"/>
</dbReference>
<accession>A0A1N7N1Y4</accession>
<protein>
    <submittedName>
        <fullName evidence="8">Leucine dehydrogenase</fullName>
    </submittedName>
</protein>
<dbReference type="Pfam" id="PF00208">
    <property type="entry name" value="ELFV_dehydrog"/>
    <property type="match status" value="2"/>
</dbReference>
<evidence type="ECO:0000256" key="6">
    <source>
        <dbReference type="RuleBase" id="RU004417"/>
    </source>
</evidence>
<evidence type="ECO:0000256" key="3">
    <source>
        <dbReference type="ARBA" id="ARBA00023027"/>
    </source>
</evidence>
<dbReference type="PIRSF" id="PIRSF000188">
    <property type="entry name" value="Phe_leu_dh"/>
    <property type="match status" value="1"/>
</dbReference>
<dbReference type="PANTHER" id="PTHR42722:SF1">
    <property type="entry name" value="VALINE DEHYDROGENASE"/>
    <property type="match status" value="1"/>
</dbReference>
<evidence type="ECO:0000256" key="5">
    <source>
        <dbReference type="PIRSR" id="PIRSR000188-2"/>
    </source>
</evidence>
<evidence type="ECO:0000256" key="2">
    <source>
        <dbReference type="ARBA" id="ARBA00023002"/>
    </source>
</evidence>
<evidence type="ECO:0000256" key="4">
    <source>
        <dbReference type="PIRSR" id="PIRSR000188-1"/>
    </source>
</evidence>
<dbReference type="GO" id="GO:0000166">
    <property type="term" value="F:nucleotide binding"/>
    <property type="evidence" value="ECO:0007669"/>
    <property type="project" value="UniProtKB-KW"/>
</dbReference>
<dbReference type="SUPFAM" id="SSF53223">
    <property type="entry name" value="Aminoacid dehydrogenase-like, N-terminal domain"/>
    <property type="match status" value="1"/>
</dbReference>
<proteinExistence type="inferred from homology"/>
<evidence type="ECO:0000259" key="7">
    <source>
        <dbReference type="SMART" id="SM00839"/>
    </source>
</evidence>
<dbReference type="InterPro" id="IPR046346">
    <property type="entry name" value="Aminoacid_DH-like_N_sf"/>
</dbReference>
<evidence type="ECO:0000313" key="9">
    <source>
        <dbReference type="Proteomes" id="UP000186141"/>
    </source>
</evidence>
<dbReference type="InterPro" id="IPR006097">
    <property type="entry name" value="Glu/Leu/Phe/Val/Trp_DH_dimer"/>
</dbReference>
<dbReference type="GO" id="GO:0006520">
    <property type="term" value="P:amino acid metabolic process"/>
    <property type="evidence" value="ECO:0007669"/>
    <property type="project" value="InterPro"/>
</dbReference>
<keyword evidence="9" id="KW-1185">Reference proteome</keyword>
<dbReference type="CDD" id="cd01075">
    <property type="entry name" value="NAD_bind_Leu_Phe_Val_DH"/>
    <property type="match status" value="1"/>
</dbReference>
<dbReference type="SMART" id="SM00839">
    <property type="entry name" value="ELFV_dehydrog"/>
    <property type="match status" value="1"/>
</dbReference>
<dbReference type="InterPro" id="IPR006095">
    <property type="entry name" value="Glu/Leu/Phe/Val/Trp_DH"/>
</dbReference>
<dbReference type="InterPro" id="IPR006096">
    <property type="entry name" value="Glu/Leu/Phe/Val/Trp_DH_C"/>
</dbReference>
<dbReference type="EMBL" id="FTOT01000003">
    <property type="protein sequence ID" value="SIS92386.1"/>
    <property type="molecule type" value="Genomic_DNA"/>
</dbReference>
<sequence length="346" mass="35664">MTQPEDIVDFHDPDTGLVGCIVLHSTALGPAAGGCRLWQYADPQAMRADAMRLAEGMSYKNALAGLPMGGGKAVIRRPPGHFNREALFRAFGRVVDGLGGRYITAEDVGTSVEDMLAVASSTRHVAGLPADGPGPGGDPSPWTAQGVFVSMRASVQRRLGTDLAGCVVAIQGLGHVGSALADLLHAAGARLVVADLSDAHVRQVAARTGARIVPPDRIHATEAHVFAPCALGAVIHAGTIPELRAKVICGAANNQLATPQDGARLAARDILYAPDYVVNAGGIINVAGEHLGWSADQTRSRVLETAGRLDQVFRFADTAGVAPDVAADELARAAIGAAAQIVQAPA</sequence>
<dbReference type="PRINTS" id="PR00082">
    <property type="entry name" value="GLFDHDRGNASE"/>
</dbReference>
<dbReference type="AlphaFoldDB" id="A0A1N7N1Y4"/>
<feature type="domain" description="Glutamate/phenylalanine/leucine/valine/L-tryptophan dehydrogenase C-terminal" evidence="7">
    <location>
        <begin position="137"/>
        <end position="343"/>
    </location>
</feature>
<feature type="active site" description="Proton donor/acceptor" evidence="4">
    <location>
        <position position="72"/>
    </location>
</feature>
<dbReference type="PANTHER" id="PTHR42722">
    <property type="entry name" value="LEUCINE DEHYDROGENASE"/>
    <property type="match status" value="1"/>
</dbReference>
<comment type="similarity">
    <text evidence="1 6">Belongs to the Glu/Leu/Phe/Val dehydrogenases family.</text>
</comment>
<keyword evidence="3 5" id="KW-0520">NAD</keyword>
<dbReference type="Proteomes" id="UP000186141">
    <property type="component" value="Unassembled WGS sequence"/>
</dbReference>